<dbReference type="EMBL" id="ADBJ01000028">
    <property type="protein sequence ID" value="EFA80766.1"/>
    <property type="molecule type" value="Genomic_DNA"/>
</dbReference>
<evidence type="ECO:0000313" key="5">
    <source>
        <dbReference type="Proteomes" id="UP000001396"/>
    </source>
</evidence>
<keyword evidence="5" id="KW-1185">Reference proteome</keyword>
<accession>D3BCX4</accession>
<dbReference type="InterPro" id="IPR006760">
    <property type="entry name" value="Endosulphine"/>
</dbReference>
<evidence type="ECO:0000313" key="4">
    <source>
        <dbReference type="EMBL" id="EFA80766.1"/>
    </source>
</evidence>
<dbReference type="Proteomes" id="UP000001396">
    <property type="component" value="Unassembled WGS sequence"/>
</dbReference>
<comment type="similarity">
    <text evidence="1 2">Belongs to the endosulfine family.</text>
</comment>
<dbReference type="GeneID" id="31361834"/>
<organism evidence="4 5">
    <name type="scientific">Heterostelium pallidum (strain ATCC 26659 / Pp 5 / PN500)</name>
    <name type="common">Cellular slime mold</name>
    <name type="synonym">Polysphondylium pallidum</name>
    <dbReference type="NCBI Taxonomy" id="670386"/>
    <lineage>
        <taxon>Eukaryota</taxon>
        <taxon>Amoebozoa</taxon>
        <taxon>Evosea</taxon>
        <taxon>Eumycetozoa</taxon>
        <taxon>Dictyostelia</taxon>
        <taxon>Acytosteliales</taxon>
        <taxon>Acytosteliaceae</taxon>
        <taxon>Heterostelium</taxon>
    </lineage>
</organism>
<feature type="region of interest" description="Disordered" evidence="3">
    <location>
        <begin position="1"/>
        <end position="28"/>
    </location>
</feature>
<dbReference type="InParanoid" id="D3BCX4"/>
<feature type="compositionally biased region" description="Polar residues" evidence="3">
    <location>
        <begin position="1"/>
        <end position="15"/>
    </location>
</feature>
<name>D3BCX4_HETP5</name>
<reference evidence="4 5" key="1">
    <citation type="journal article" date="2011" name="Genome Res.">
        <title>Phylogeny-wide analysis of social amoeba genomes highlights ancient origins for complex intercellular communication.</title>
        <authorList>
            <person name="Heidel A.J."/>
            <person name="Lawal H.M."/>
            <person name="Felder M."/>
            <person name="Schilde C."/>
            <person name="Helps N.R."/>
            <person name="Tunggal B."/>
            <person name="Rivero F."/>
            <person name="John U."/>
            <person name="Schleicher M."/>
            <person name="Eichinger L."/>
            <person name="Platzer M."/>
            <person name="Noegel A.A."/>
            <person name="Schaap P."/>
            <person name="Gloeckner G."/>
        </authorList>
    </citation>
    <scope>NUCLEOTIDE SEQUENCE [LARGE SCALE GENOMIC DNA]</scope>
    <source>
        <strain evidence="5">ATCC 26659 / Pp 5 / PN500</strain>
    </source>
</reference>
<proteinExistence type="inferred from homology"/>
<dbReference type="Pfam" id="PF04667">
    <property type="entry name" value="Endosulfine"/>
    <property type="match status" value="1"/>
</dbReference>
<evidence type="ECO:0000256" key="1">
    <source>
        <dbReference type="ARBA" id="ARBA00010520"/>
    </source>
</evidence>
<evidence type="ECO:0000256" key="3">
    <source>
        <dbReference type="SAM" id="MobiDB-lite"/>
    </source>
</evidence>
<sequence>MSANDNNNIQEQSVVPTEPKLVNGTTNGKVAINPKYGLPQRNLVHQRLHSKKFFDSADWVLNGSGSNEKLENPAFNIPMSKVH</sequence>
<dbReference type="AlphaFoldDB" id="D3BCX4"/>
<dbReference type="RefSeq" id="XP_020432885.1">
    <property type="nucleotide sequence ID" value="XM_020577211.1"/>
</dbReference>
<evidence type="ECO:0000256" key="2">
    <source>
        <dbReference type="RuleBase" id="RU363120"/>
    </source>
</evidence>
<dbReference type="OMA" id="FSNAKVH"/>
<gene>
    <name evidence="4" type="ORF">PPL_06352</name>
</gene>
<comment type="caution">
    <text evidence="4">The sequence shown here is derived from an EMBL/GenBank/DDBJ whole genome shotgun (WGS) entry which is preliminary data.</text>
</comment>
<protein>
    <submittedName>
        <fullName evidence="4">Uncharacterized protein</fullName>
    </submittedName>
</protein>